<dbReference type="PANTHER" id="PTHR11571">
    <property type="entry name" value="GLUTATHIONE S-TRANSFERASE"/>
    <property type="match status" value="1"/>
</dbReference>
<dbReference type="Gene3D" id="3.40.30.10">
    <property type="entry name" value="Glutaredoxin"/>
    <property type="match status" value="1"/>
</dbReference>
<dbReference type="Proteomes" id="UP001189429">
    <property type="component" value="Unassembled WGS sequence"/>
</dbReference>
<dbReference type="InterPro" id="IPR036249">
    <property type="entry name" value="Thioredoxin-like_sf"/>
</dbReference>
<dbReference type="InterPro" id="IPR010987">
    <property type="entry name" value="Glutathione-S-Trfase_C-like"/>
</dbReference>
<dbReference type="PROSITE" id="PS50405">
    <property type="entry name" value="GST_CTER"/>
    <property type="match status" value="1"/>
</dbReference>
<feature type="domain" description="GST N-terminal" evidence="1">
    <location>
        <begin position="1"/>
        <end position="79"/>
    </location>
</feature>
<reference evidence="3" key="1">
    <citation type="submission" date="2023-10" db="EMBL/GenBank/DDBJ databases">
        <authorList>
            <person name="Chen Y."/>
            <person name="Shah S."/>
            <person name="Dougan E. K."/>
            <person name="Thang M."/>
            <person name="Chan C."/>
        </authorList>
    </citation>
    <scope>NUCLEOTIDE SEQUENCE [LARGE SCALE GENOMIC DNA]</scope>
</reference>
<evidence type="ECO:0000313" key="3">
    <source>
        <dbReference type="EMBL" id="CAK0892347.1"/>
    </source>
</evidence>
<dbReference type="Pfam" id="PF14497">
    <property type="entry name" value="GST_C_3"/>
    <property type="match status" value="1"/>
</dbReference>
<name>A0ABN9X3B5_9DINO</name>
<dbReference type="PANTHER" id="PTHR11571:SF252">
    <property type="entry name" value="GLUTATHIONE S-TRANSFERASE"/>
    <property type="match status" value="1"/>
</dbReference>
<evidence type="ECO:0000259" key="1">
    <source>
        <dbReference type="PROSITE" id="PS50404"/>
    </source>
</evidence>
<dbReference type="PROSITE" id="PS50404">
    <property type="entry name" value="GST_NTER"/>
    <property type="match status" value="1"/>
</dbReference>
<dbReference type="CDD" id="cd03039">
    <property type="entry name" value="GST_N_Sigma_like"/>
    <property type="match status" value="1"/>
</dbReference>
<feature type="non-terminal residue" evidence="3">
    <location>
        <position position="1"/>
    </location>
</feature>
<dbReference type="InterPro" id="IPR050213">
    <property type="entry name" value="GST_superfamily"/>
</dbReference>
<evidence type="ECO:0000313" key="4">
    <source>
        <dbReference type="Proteomes" id="UP001189429"/>
    </source>
</evidence>
<dbReference type="SUPFAM" id="SSF52833">
    <property type="entry name" value="Thioredoxin-like"/>
    <property type="match status" value="1"/>
</dbReference>
<accession>A0ABN9X3B5</accession>
<sequence length="226" mass="24365">IVKLTYLDAKSSGEPIRLALHVACVAFEDVRASYDEVNRLRGSGYLPFGQVPALEVDGQVFAQSQAILRWVGRQTGLYPDDLQIQIDQVDEALVDLRSVLRPGWYGSVLGRHPLTGKPLLELTPGQRAEVIELLNTVVLPARLAQLEQLLTMTSPGPLVCGGRLTIADLSLYVYASGLLDGTGVPAGVSSQLLEACPRILAQVRHVEALPAVAEWNRLAAAPQGAR</sequence>
<evidence type="ECO:0000259" key="2">
    <source>
        <dbReference type="PROSITE" id="PS50405"/>
    </source>
</evidence>
<organism evidence="3 4">
    <name type="scientific">Prorocentrum cordatum</name>
    <dbReference type="NCBI Taxonomy" id="2364126"/>
    <lineage>
        <taxon>Eukaryota</taxon>
        <taxon>Sar</taxon>
        <taxon>Alveolata</taxon>
        <taxon>Dinophyceae</taxon>
        <taxon>Prorocentrales</taxon>
        <taxon>Prorocentraceae</taxon>
        <taxon>Prorocentrum</taxon>
    </lineage>
</organism>
<dbReference type="InterPro" id="IPR036282">
    <property type="entry name" value="Glutathione-S-Trfase_C_sf"/>
</dbReference>
<dbReference type="SUPFAM" id="SSF47616">
    <property type="entry name" value="GST C-terminal domain-like"/>
    <property type="match status" value="1"/>
</dbReference>
<dbReference type="InterPro" id="IPR004045">
    <property type="entry name" value="Glutathione_S-Trfase_N"/>
</dbReference>
<proteinExistence type="predicted"/>
<dbReference type="Pfam" id="PF02798">
    <property type="entry name" value="GST_N"/>
    <property type="match status" value="1"/>
</dbReference>
<feature type="domain" description="GST C-terminal" evidence="2">
    <location>
        <begin position="87"/>
        <end position="223"/>
    </location>
</feature>
<comment type="caution">
    <text evidence="3">The sequence shown here is derived from an EMBL/GenBank/DDBJ whole genome shotgun (WGS) entry which is preliminary data.</text>
</comment>
<gene>
    <name evidence="3" type="ORF">PCOR1329_LOCUS72038</name>
</gene>
<keyword evidence="4" id="KW-1185">Reference proteome</keyword>
<dbReference type="Gene3D" id="1.20.1050.10">
    <property type="match status" value="1"/>
</dbReference>
<dbReference type="SFLD" id="SFLDS00019">
    <property type="entry name" value="Glutathione_Transferase_(cytos"/>
    <property type="match status" value="1"/>
</dbReference>
<protein>
    <recommendedName>
        <fullName evidence="5">Glutathione transferase</fullName>
    </recommendedName>
</protein>
<evidence type="ECO:0008006" key="5">
    <source>
        <dbReference type="Google" id="ProtNLM"/>
    </source>
</evidence>
<dbReference type="InterPro" id="IPR040079">
    <property type="entry name" value="Glutathione_S-Trfase"/>
</dbReference>
<dbReference type="EMBL" id="CAUYUJ010019601">
    <property type="protein sequence ID" value="CAK0892347.1"/>
    <property type="molecule type" value="Genomic_DNA"/>
</dbReference>
<dbReference type="InterPro" id="IPR004046">
    <property type="entry name" value="GST_C"/>
</dbReference>